<name>A7HZR4_CAMHC</name>
<organism evidence="1 2">
    <name type="scientific">Campylobacter hominis (strain ATCC BAA-381 / DSM 21671 / CCUG 45161 / LMG 19568 / NCTC 13146 / CH001A)</name>
    <dbReference type="NCBI Taxonomy" id="360107"/>
    <lineage>
        <taxon>Bacteria</taxon>
        <taxon>Pseudomonadati</taxon>
        <taxon>Campylobacterota</taxon>
        <taxon>Epsilonproteobacteria</taxon>
        <taxon>Campylobacterales</taxon>
        <taxon>Campylobacteraceae</taxon>
        <taxon>Campylobacter</taxon>
    </lineage>
</organism>
<proteinExistence type="predicted"/>
<dbReference type="OrthoDB" id="5357206at2"/>
<dbReference type="KEGG" id="cha:CHAB381_0144"/>
<protein>
    <submittedName>
        <fullName evidence="1">Uncharacterized protein</fullName>
    </submittedName>
</protein>
<evidence type="ECO:0000313" key="1">
    <source>
        <dbReference type="EMBL" id="ABS51898.1"/>
    </source>
</evidence>
<dbReference type="HOGENOM" id="CLU_175359_0_0_7"/>
<reference evidence="2" key="1">
    <citation type="submission" date="2007-07" db="EMBL/GenBank/DDBJ databases">
        <title>Complete genome sequence of Campylobacter hominis ATCC BAA-381, a commensal isolated from the human gastrointestinal tract.</title>
        <authorList>
            <person name="Fouts D.E."/>
            <person name="Mongodin E.F."/>
            <person name="Puiu D."/>
            <person name="Sebastian Y."/>
            <person name="Miller W.G."/>
            <person name="Mandrell R.E."/>
            <person name="Nelson K.E."/>
        </authorList>
    </citation>
    <scope>NUCLEOTIDE SEQUENCE [LARGE SCALE GENOMIC DNA]</scope>
    <source>
        <strain evidence="2">ATCC BAA-381 / LMG 19568 / NCTC 13146 / CH001A</strain>
    </source>
</reference>
<dbReference type="STRING" id="360107.CHAB381_0144"/>
<sequence>MDKSYNKFERAYEIMTELIKESPLPIDPIELNDIETKELKYLKKSLELMAYYLHTIGFEFKGITEEILIPLYEELEKRETHKNKKSKKKIEKITNI</sequence>
<evidence type="ECO:0000313" key="2">
    <source>
        <dbReference type="Proteomes" id="UP000002407"/>
    </source>
</evidence>
<dbReference type="EMBL" id="CP000776">
    <property type="protein sequence ID" value="ABS51898.1"/>
    <property type="molecule type" value="Genomic_DNA"/>
</dbReference>
<dbReference type="eggNOG" id="ENOG503196A">
    <property type="taxonomic scope" value="Bacteria"/>
</dbReference>
<dbReference type="Proteomes" id="UP000002407">
    <property type="component" value="Chromosome"/>
</dbReference>
<accession>A7HZR4</accession>
<keyword evidence="2" id="KW-1185">Reference proteome</keyword>
<dbReference type="AlphaFoldDB" id="A7HZR4"/>
<gene>
    <name evidence="1" type="ordered locus">CHAB381_0144</name>
</gene>
<dbReference type="RefSeq" id="WP_011991602.1">
    <property type="nucleotide sequence ID" value="NC_009714.1"/>
</dbReference>